<keyword evidence="2" id="KW-1185">Reference proteome</keyword>
<dbReference type="RefSeq" id="WP_282907415.1">
    <property type="nucleotide sequence ID" value="NZ_JAGRPV010000001.1"/>
</dbReference>
<accession>A0ABT6TC55</accession>
<gene>
    <name evidence="1" type="ORF">KB449_05525</name>
</gene>
<proteinExistence type="predicted"/>
<reference evidence="1" key="1">
    <citation type="submission" date="2023-04" db="EMBL/GenBank/DDBJ databases">
        <title>Comparative genomic analysis of Cohnella hashimotonis sp. nov., isolated from the International Space Station.</title>
        <authorList>
            <person name="Venkateswaran K."/>
            <person name="Simpson A."/>
        </authorList>
    </citation>
    <scope>NUCLEOTIDE SEQUENCE</scope>
    <source>
        <strain evidence="1">F6_2S_P_1</strain>
    </source>
</reference>
<evidence type="ECO:0000313" key="1">
    <source>
        <dbReference type="EMBL" id="MDI4644411.1"/>
    </source>
</evidence>
<dbReference type="EMBL" id="JAGRPV010000001">
    <property type="protein sequence ID" value="MDI4644411.1"/>
    <property type="molecule type" value="Genomic_DNA"/>
</dbReference>
<dbReference type="Proteomes" id="UP001161691">
    <property type="component" value="Unassembled WGS sequence"/>
</dbReference>
<protein>
    <submittedName>
        <fullName evidence="1">Uncharacterized protein</fullName>
    </submittedName>
</protein>
<sequence>MSINNPVSRWVRDHSTFPYPPQHPHFKKHPDFNEDPVAHMESVGKVFSSLPPEFAKAKDDLLRRFSAETIKAVLRRLDESSITGNHLEDDIRKLILTILPEYRKDPAYNSTSCPIEVSNWILFYIGKMNTIVVEDKVVVENPILSSVRQLAVKLAQEECAKSS</sequence>
<evidence type="ECO:0000313" key="2">
    <source>
        <dbReference type="Proteomes" id="UP001161691"/>
    </source>
</evidence>
<comment type="caution">
    <text evidence="1">The sequence shown here is derived from an EMBL/GenBank/DDBJ whole genome shotgun (WGS) entry which is preliminary data.</text>
</comment>
<name>A0ABT6TC55_9BACL</name>
<organism evidence="1 2">
    <name type="scientific">Cohnella hashimotonis</name>
    <dbReference type="NCBI Taxonomy" id="2826895"/>
    <lineage>
        <taxon>Bacteria</taxon>
        <taxon>Bacillati</taxon>
        <taxon>Bacillota</taxon>
        <taxon>Bacilli</taxon>
        <taxon>Bacillales</taxon>
        <taxon>Paenibacillaceae</taxon>
        <taxon>Cohnella</taxon>
    </lineage>
</organism>